<dbReference type="RefSeq" id="WP_156848626.1">
    <property type="nucleotide sequence ID" value="NZ_CACRTN010000012.1"/>
</dbReference>
<organism evidence="3">
    <name type="scientific">Collinsella intestinalis</name>
    <dbReference type="NCBI Taxonomy" id="147207"/>
    <lineage>
        <taxon>Bacteria</taxon>
        <taxon>Bacillati</taxon>
        <taxon>Actinomycetota</taxon>
        <taxon>Coriobacteriia</taxon>
        <taxon>Coriobacteriales</taxon>
        <taxon>Coriobacteriaceae</taxon>
        <taxon>Collinsella</taxon>
    </lineage>
</organism>
<accession>A0A6N3ARP3</accession>
<feature type="compositionally biased region" description="Low complexity" evidence="1">
    <location>
        <begin position="37"/>
        <end position="56"/>
    </location>
</feature>
<feature type="region of interest" description="Disordered" evidence="1">
    <location>
        <begin position="30"/>
        <end position="56"/>
    </location>
</feature>
<protein>
    <submittedName>
        <fullName evidence="3">Uncharacterized protein</fullName>
    </submittedName>
</protein>
<dbReference type="EMBL" id="CACRTN010000012">
    <property type="protein sequence ID" value="VYT95124.1"/>
    <property type="molecule type" value="Genomic_DNA"/>
</dbReference>
<gene>
    <name evidence="3" type="ORF">CILFYP54_00365</name>
</gene>
<evidence type="ECO:0000313" key="3">
    <source>
        <dbReference type="EMBL" id="VYT95124.1"/>
    </source>
</evidence>
<evidence type="ECO:0000256" key="1">
    <source>
        <dbReference type="SAM" id="MobiDB-lite"/>
    </source>
</evidence>
<sequence length="322" mass="34421">MTRNLMDDYVSIMKSVGSDDASHERIKRAVDRERARSASAPAAASARTAVSARTASASGRAPRRALRIAAVAACTALLVLGAGIALPRLTGGGSPAAPVAGMQGFVLAAYADGNPVDGGQNTVVTSTDIFKNSGGWSEGDNDVYETAYTIDPSILGNDVVSVEYRSTNENVVLEGMRDRRKVLPGESAGTEYLSSITVGGPNATLPDLYQLDLRVSVPATDTIKEADEAYNELADADIYDEDLSDRLSLEVQRSCAEELASGTLEITATFADGSTQTHVYRIVPVENFEELWWKDNAAFQAALDDESVDYEPLQLFTLQQIE</sequence>
<evidence type="ECO:0000256" key="2">
    <source>
        <dbReference type="SAM" id="Phobius"/>
    </source>
</evidence>
<proteinExistence type="predicted"/>
<keyword evidence="2" id="KW-1133">Transmembrane helix</keyword>
<name>A0A6N3ARP3_9ACTN</name>
<feature type="transmembrane region" description="Helical" evidence="2">
    <location>
        <begin position="65"/>
        <end position="86"/>
    </location>
</feature>
<keyword evidence="2" id="KW-0472">Membrane</keyword>
<dbReference type="AlphaFoldDB" id="A0A6N3ARP3"/>
<reference evidence="3" key="1">
    <citation type="submission" date="2019-11" db="EMBL/GenBank/DDBJ databases">
        <authorList>
            <person name="Feng L."/>
        </authorList>
    </citation>
    <scope>NUCLEOTIDE SEQUENCE</scope>
    <source>
        <strain evidence="3">CintestinalisLFYP54</strain>
    </source>
</reference>
<keyword evidence="2" id="KW-0812">Transmembrane</keyword>